<feature type="compositionally biased region" description="Basic and acidic residues" evidence="1">
    <location>
        <begin position="129"/>
        <end position="161"/>
    </location>
</feature>
<accession>A0A1S1Z2Q8</accession>
<dbReference type="EMBL" id="JRYR02000001">
    <property type="protein sequence ID" value="OHX67385.1"/>
    <property type="molecule type" value="Genomic_DNA"/>
</dbReference>
<protein>
    <submittedName>
        <fullName evidence="2">Uncharacterized protein</fullName>
    </submittedName>
</protein>
<dbReference type="STRING" id="915059.NH26_14040"/>
<gene>
    <name evidence="2" type="ORF">NH26_14040</name>
</gene>
<feature type="compositionally biased region" description="Polar residues" evidence="1">
    <location>
        <begin position="162"/>
        <end position="173"/>
    </location>
</feature>
<name>A0A1S1Z2Q8_FLAPC</name>
<dbReference type="RefSeq" id="WP_044229025.1">
    <property type="nucleotide sequence ID" value="NZ_JRYR02000001.1"/>
</dbReference>
<keyword evidence="3" id="KW-1185">Reference proteome</keyword>
<evidence type="ECO:0000256" key="1">
    <source>
        <dbReference type="SAM" id="MobiDB-lite"/>
    </source>
</evidence>
<feature type="region of interest" description="Disordered" evidence="1">
    <location>
        <begin position="118"/>
        <end position="208"/>
    </location>
</feature>
<dbReference type="Proteomes" id="UP000179797">
    <property type="component" value="Unassembled WGS sequence"/>
</dbReference>
<evidence type="ECO:0000313" key="2">
    <source>
        <dbReference type="EMBL" id="OHX67385.1"/>
    </source>
</evidence>
<dbReference type="AlphaFoldDB" id="A0A1S1Z2Q8"/>
<reference evidence="2 3" key="1">
    <citation type="journal article" date="2012" name="Int. J. Syst. Evol. Microbiol.">
        <title>Flammeovirga pacifica sp. nov., isolated from deep-sea sediment.</title>
        <authorList>
            <person name="Xu H."/>
            <person name="Fu Y."/>
            <person name="Yang N."/>
            <person name="Ding Z."/>
            <person name="Lai Q."/>
            <person name="Zeng R."/>
        </authorList>
    </citation>
    <scope>NUCLEOTIDE SEQUENCE [LARGE SCALE GENOMIC DNA]</scope>
    <source>
        <strain evidence="3">DSM 24597 / LMG 26175 / WPAGA1</strain>
    </source>
</reference>
<organism evidence="2 3">
    <name type="scientific">Flammeovirga pacifica</name>
    <dbReference type="NCBI Taxonomy" id="915059"/>
    <lineage>
        <taxon>Bacteria</taxon>
        <taxon>Pseudomonadati</taxon>
        <taxon>Bacteroidota</taxon>
        <taxon>Cytophagia</taxon>
        <taxon>Cytophagales</taxon>
        <taxon>Flammeovirgaceae</taxon>
        <taxon>Flammeovirga</taxon>
    </lineage>
</organism>
<comment type="caution">
    <text evidence="2">The sequence shown here is derived from an EMBL/GenBank/DDBJ whole genome shotgun (WGS) entry which is preliminary data.</text>
</comment>
<evidence type="ECO:0000313" key="3">
    <source>
        <dbReference type="Proteomes" id="UP000179797"/>
    </source>
</evidence>
<feature type="compositionally biased region" description="Basic and acidic residues" evidence="1">
    <location>
        <begin position="186"/>
        <end position="198"/>
    </location>
</feature>
<sequence length="208" mass="23562">MKKEGKSIYLNTNIWGKVDSILIQTFDLNSQKIKQPFMRELFTAMIDLADEMVKTHSNKYELIVEINNLKESYKTKTESNINESQTTTIKDGTTDDETCCIGRSIAKVKTAQKALQEIGRSGGDGESYWENKESTSRDNRHQKGDKEHAELQETIHDRRSSTSDSINRASNVSGAGRLLQSESEEHESKGKNQEKRINDLNNTSKVSE</sequence>
<proteinExistence type="predicted"/>
<feature type="compositionally biased region" description="Polar residues" evidence="1">
    <location>
        <begin position="199"/>
        <end position="208"/>
    </location>
</feature>